<dbReference type="Proteomes" id="UP000268684">
    <property type="component" value="Chromosome II"/>
</dbReference>
<reference evidence="3 4" key="1">
    <citation type="submission" date="2017-11" db="EMBL/GenBank/DDBJ databases">
        <authorList>
            <person name="Seth-Smith MB H."/>
        </authorList>
    </citation>
    <scope>NUCLEOTIDE SEQUENCE [LARGE SCALE GENOMIC DNA]</scope>
    <source>
        <strain evidence="3">E</strain>
    </source>
</reference>
<gene>
    <name evidence="3" type="ORF">BSTAB16_6111</name>
</gene>
<feature type="signal peptide" evidence="2">
    <location>
        <begin position="1"/>
        <end position="22"/>
    </location>
</feature>
<evidence type="ECO:0000256" key="1">
    <source>
        <dbReference type="SAM" id="MobiDB-lite"/>
    </source>
</evidence>
<evidence type="ECO:0000313" key="4">
    <source>
        <dbReference type="Proteomes" id="UP000268684"/>
    </source>
</evidence>
<keyword evidence="2" id="KW-0732">Signal</keyword>
<name>A0AAJ5ND32_9BURK</name>
<dbReference type="EMBL" id="LR025743">
    <property type="protein sequence ID" value="VBB15913.1"/>
    <property type="molecule type" value="Genomic_DNA"/>
</dbReference>
<evidence type="ECO:0000313" key="3">
    <source>
        <dbReference type="EMBL" id="VBB15913.1"/>
    </source>
</evidence>
<keyword evidence="4" id="KW-1185">Reference proteome</keyword>
<feature type="region of interest" description="Disordered" evidence="1">
    <location>
        <begin position="26"/>
        <end position="74"/>
    </location>
</feature>
<feature type="chain" id="PRO_5042535346" evidence="2">
    <location>
        <begin position="23"/>
        <end position="130"/>
    </location>
</feature>
<dbReference type="AlphaFoldDB" id="A0AAJ5ND32"/>
<accession>A0AAJ5ND32</accession>
<evidence type="ECO:0000256" key="2">
    <source>
        <dbReference type="SAM" id="SignalP"/>
    </source>
</evidence>
<proteinExistence type="predicted"/>
<organism evidence="3 4">
    <name type="scientific">Burkholderia stabilis</name>
    <dbReference type="NCBI Taxonomy" id="95485"/>
    <lineage>
        <taxon>Bacteria</taxon>
        <taxon>Pseudomonadati</taxon>
        <taxon>Pseudomonadota</taxon>
        <taxon>Betaproteobacteria</taxon>
        <taxon>Burkholderiales</taxon>
        <taxon>Burkholderiaceae</taxon>
        <taxon>Burkholderia</taxon>
        <taxon>Burkholderia cepacia complex</taxon>
    </lineage>
</organism>
<sequence>MKTPTRFAVLPLTALIALTAQAQQVPTPNDQTAACANAEQNQQVRQRREAQQRDATVQAPGVRSDVPRPEAYPVLPTETPCFRIDRFALDVPDSLPAASKAQGASALPMDRFAFARDWLTHYAGQCKAST</sequence>
<protein>
    <submittedName>
        <fullName evidence="3">Uncharacterized protein</fullName>
    </submittedName>
</protein>